<evidence type="ECO:0000313" key="8">
    <source>
        <dbReference type="Proteomes" id="UP000287033"/>
    </source>
</evidence>
<evidence type="ECO:0000256" key="1">
    <source>
        <dbReference type="ARBA" id="ARBA00022737"/>
    </source>
</evidence>
<keyword evidence="2" id="KW-1015">Disulfide bond</keyword>
<evidence type="ECO:0000313" key="7">
    <source>
        <dbReference type="EMBL" id="GCC16870.1"/>
    </source>
</evidence>
<evidence type="ECO:0000256" key="5">
    <source>
        <dbReference type="SAM" id="SignalP"/>
    </source>
</evidence>
<dbReference type="AlphaFoldDB" id="A0A401RFE8"/>
<sequence>MFASLVFLAIGCLQAQTIRNAGQRELPPPIIVLHSHNGVFEKGGSARMECRTPGSYSGSTIYLVRDGASAYMDQQTVPSREDTASFELVNLTVQHQGDYRCFYRRKESNVWKDSRLSTPVQIRVHGNVLP</sequence>
<dbReference type="InterPro" id="IPR036179">
    <property type="entry name" value="Ig-like_dom_sf"/>
</dbReference>
<protein>
    <recommendedName>
        <fullName evidence="6">Ig-like domain-containing protein</fullName>
    </recommendedName>
</protein>
<dbReference type="SUPFAM" id="SSF48726">
    <property type="entry name" value="Immunoglobulin"/>
    <property type="match status" value="1"/>
</dbReference>
<feature type="chain" id="PRO_5019218759" description="Ig-like domain-containing protein" evidence="5">
    <location>
        <begin position="16"/>
        <end position="130"/>
    </location>
</feature>
<feature type="domain" description="Ig-like" evidence="6">
    <location>
        <begin position="28"/>
        <end position="117"/>
    </location>
</feature>
<evidence type="ECO:0000256" key="3">
    <source>
        <dbReference type="ARBA" id="ARBA00023180"/>
    </source>
</evidence>
<keyword evidence="5" id="KW-0732">Signal</keyword>
<reference evidence="7 8" key="1">
    <citation type="journal article" date="2018" name="Nat. Ecol. Evol.">
        <title>Shark genomes provide insights into elasmobranch evolution and the origin of vertebrates.</title>
        <authorList>
            <person name="Hara Y"/>
            <person name="Yamaguchi K"/>
            <person name="Onimaru K"/>
            <person name="Kadota M"/>
            <person name="Koyanagi M"/>
            <person name="Keeley SD"/>
            <person name="Tatsumi K"/>
            <person name="Tanaka K"/>
            <person name="Motone F"/>
            <person name="Kageyama Y"/>
            <person name="Nozu R"/>
            <person name="Adachi N"/>
            <person name="Nishimura O"/>
            <person name="Nakagawa R"/>
            <person name="Tanegashima C"/>
            <person name="Kiyatake I"/>
            <person name="Matsumoto R"/>
            <person name="Murakumo K"/>
            <person name="Nishida K"/>
            <person name="Terakita A"/>
            <person name="Kuratani S"/>
            <person name="Sato K"/>
            <person name="Hyodo S Kuraku.S."/>
        </authorList>
    </citation>
    <scope>NUCLEOTIDE SEQUENCE [LARGE SCALE GENOMIC DNA]</scope>
</reference>
<dbReference type="PANTHER" id="PTHR11738">
    <property type="entry name" value="MHC CLASS I NK CELL RECEPTOR"/>
    <property type="match status" value="1"/>
</dbReference>
<dbReference type="PROSITE" id="PS50835">
    <property type="entry name" value="IG_LIKE"/>
    <property type="match status" value="1"/>
</dbReference>
<keyword evidence="3" id="KW-0325">Glycoprotein</keyword>
<evidence type="ECO:0000256" key="2">
    <source>
        <dbReference type="ARBA" id="ARBA00023157"/>
    </source>
</evidence>
<keyword evidence="1" id="KW-0677">Repeat</keyword>
<dbReference type="GO" id="GO:0002764">
    <property type="term" value="P:immune response-regulating signaling pathway"/>
    <property type="evidence" value="ECO:0007669"/>
    <property type="project" value="TreeGrafter"/>
</dbReference>
<dbReference type="InterPro" id="IPR013783">
    <property type="entry name" value="Ig-like_fold"/>
</dbReference>
<dbReference type="Proteomes" id="UP000287033">
    <property type="component" value="Unassembled WGS sequence"/>
</dbReference>
<evidence type="ECO:0000259" key="6">
    <source>
        <dbReference type="PROSITE" id="PS50835"/>
    </source>
</evidence>
<comment type="caution">
    <text evidence="7">The sequence shown here is derived from an EMBL/GenBank/DDBJ whole genome shotgun (WGS) entry which is preliminary data.</text>
</comment>
<dbReference type="EMBL" id="BEZZ01001272">
    <property type="protein sequence ID" value="GCC16870.1"/>
    <property type="molecule type" value="Genomic_DNA"/>
</dbReference>
<proteinExistence type="predicted"/>
<evidence type="ECO:0000256" key="4">
    <source>
        <dbReference type="ARBA" id="ARBA00023319"/>
    </source>
</evidence>
<organism evidence="7 8">
    <name type="scientific">Chiloscyllium punctatum</name>
    <name type="common">Brownbanded bambooshark</name>
    <name type="synonym">Hemiscyllium punctatum</name>
    <dbReference type="NCBI Taxonomy" id="137246"/>
    <lineage>
        <taxon>Eukaryota</taxon>
        <taxon>Metazoa</taxon>
        <taxon>Chordata</taxon>
        <taxon>Craniata</taxon>
        <taxon>Vertebrata</taxon>
        <taxon>Chondrichthyes</taxon>
        <taxon>Elasmobranchii</taxon>
        <taxon>Galeomorphii</taxon>
        <taxon>Galeoidea</taxon>
        <taxon>Orectolobiformes</taxon>
        <taxon>Hemiscylliidae</taxon>
        <taxon>Chiloscyllium</taxon>
    </lineage>
</organism>
<keyword evidence="4" id="KW-0393">Immunoglobulin domain</keyword>
<feature type="signal peptide" evidence="5">
    <location>
        <begin position="1"/>
        <end position="15"/>
    </location>
</feature>
<dbReference type="Gene3D" id="2.60.40.10">
    <property type="entry name" value="Immunoglobulins"/>
    <property type="match status" value="1"/>
</dbReference>
<dbReference type="InterPro" id="IPR050412">
    <property type="entry name" value="Ig-like_Receptors_ImmuneReg"/>
</dbReference>
<dbReference type="InterPro" id="IPR007110">
    <property type="entry name" value="Ig-like_dom"/>
</dbReference>
<dbReference type="OrthoDB" id="9948920at2759"/>
<keyword evidence="8" id="KW-1185">Reference proteome</keyword>
<gene>
    <name evidence="7" type="ORF">chiPu_0017371</name>
</gene>
<dbReference type="Pfam" id="PF13927">
    <property type="entry name" value="Ig_3"/>
    <property type="match status" value="1"/>
</dbReference>
<accession>A0A401RFE8</accession>
<name>A0A401RFE8_CHIPU</name>
<dbReference type="PANTHER" id="PTHR11738:SF186">
    <property type="entry name" value="OSTEOCLAST-ASSOCIATED IMMUNOGLOBULIN-LIKE RECEPTOR"/>
    <property type="match status" value="1"/>
</dbReference>
<dbReference type="FunFam" id="2.60.40.10:FF:000033">
    <property type="entry name" value="Killer cell immunoglobulin-like receptor"/>
    <property type="match status" value="1"/>
</dbReference>